<feature type="domain" description="DUF8094" evidence="3">
    <location>
        <begin position="46"/>
        <end position="331"/>
    </location>
</feature>
<feature type="signal peptide" evidence="2">
    <location>
        <begin position="1"/>
        <end position="20"/>
    </location>
</feature>
<keyword evidence="2" id="KW-0732">Signal</keyword>
<gene>
    <name evidence="4" type="ORF">E1298_27725</name>
</gene>
<feature type="region of interest" description="Disordered" evidence="1">
    <location>
        <begin position="25"/>
        <end position="44"/>
    </location>
</feature>
<reference evidence="4 5" key="1">
    <citation type="submission" date="2019-03" db="EMBL/GenBank/DDBJ databases">
        <title>Draft genome sequences of novel Actinobacteria.</title>
        <authorList>
            <person name="Sahin N."/>
            <person name="Ay H."/>
            <person name="Saygin H."/>
        </authorList>
    </citation>
    <scope>NUCLEOTIDE SEQUENCE [LARGE SCALE GENOMIC DNA]</scope>
    <source>
        <strain evidence="4 5">H3C3</strain>
    </source>
</reference>
<dbReference type="EMBL" id="SMKU01000174">
    <property type="protein sequence ID" value="TDD79471.1"/>
    <property type="molecule type" value="Genomic_DNA"/>
</dbReference>
<evidence type="ECO:0000259" key="3">
    <source>
        <dbReference type="Pfam" id="PF26366"/>
    </source>
</evidence>
<dbReference type="AlphaFoldDB" id="A0A4R5B1I7"/>
<evidence type="ECO:0000313" key="5">
    <source>
        <dbReference type="Proteomes" id="UP000294513"/>
    </source>
</evidence>
<evidence type="ECO:0000313" key="4">
    <source>
        <dbReference type="EMBL" id="TDD79471.1"/>
    </source>
</evidence>
<proteinExistence type="predicted"/>
<sequence>MQRIARVVAAVALLAVPLTAAGCAKEKPVARPTSMPKPSPPPKIPLTPQVAQKAFGTYVIDEDVARAAGDERLALTWTSDGQSQLTAAEFRKAAFDGDPVRRFAYGKPRLYVPRLKPEVYPQWFVASVHRTVQGDAKSGRTALMAFMLRGPSDRWRLTLATLLAPKAKEPKVLIDPEGYATSLDTGDASVLIPPRDVGGIHATIAAEGGGSVAAKVMRPGPATTGYYQQGKRAKKTAKEKDLTLQIVYTATPYPAFALRTDRGGGLVLYALFRNSALIAKDPGTPKPEIPPEAEHLLDGTVEGNEVDTTATLHFAAYDPPRARKGRPQPRAALVADDGAVSKAATPPIKKS</sequence>
<dbReference type="PROSITE" id="PS51257">
    <property type="entry name" value="PROKAR_LIPOPROTEIN"/>
    <property type="match status" value="1"/>
</dbReference>
<feature type="chain" id="PRO_5039583822" description="DUF8094 domain-containing protein" evidence="2">
    <location>
        <begin position="21"/>
        <end position="351"/>
    </location>
</feature>
<feature type="region of interest" description="Disordered" evidence="1">
    <location>
        <begin position="314"/>
        <end position="351"/>
    </location>
</feature>
<dbReference type="OrthoDB" id="3295569at2"/>
<name>A0A4R5B1I7_9ACTN</name>
<keyword evidence="5" id="KW-1185">Reference proteome</keyword>
<dbReference type="RefSeq" id="WP_131898330.1">
    <property type="nucleotide sequence ID" value="NZ_SMKU01000174.1"/>
</dbReference>
<organism evidence="4 5">
    <name type="scientific">Actinomadura rubrisoli</name>
    <dbReference type="NCBI Taxonomy" id="2530368"/>
    <lineage>
        <taxon>Bacteria</taxon>
        <taxon>Bacillati</taxon>
        <taxon>Actinomycetota</taxon>
        <taxon>Actinomycetes</taxon>
        <taxon>Streptosporangiales</taxon>
        <taxon>Thermomonosporaceae</taxon>
        <taxon>Actinomadura</taxon>
    </lineage>
</organism>
<comment type="caution">
    <text evidence="4">The sequence shown here is derived from an EMBL/GenBank/DDBJ whole genome shotgun (WGS) entry which is preliminary data.</text>
</comment>
<protein>
    <recommendedName>
        <fullName evidence="3">DUF8094 domain-containing protein</fullName>
    </recommendedName>
</protein>
<dbReference type="Proteomes" id="UP000294513">
    <property type="component" value="Unassembled WGS sequence"/>
</dbReference>
<dbReference type="InterPro" id="IPR058407">
    <property type="entry name" value="DUF8094"/>
</dbReference>
<evidence type="ECO:0000256" key="1">
    <source>
        <dbReference type="SAM" id="MobiDB-lite"/>
    </source>
</evidence>
<dbReference type="Pfam" id="PF26366">
    <property type="entry name" value="DUF8094"/>
    <property type="match status" value="1"/>
</dbReference>
<accession>A0A4R5B1I7</accession>
<evidence type="ECO:0000256" key="2">
    <source>
        <dbReference type="SAM" id="SignalP"/>
    </source>
</evidence>
<feature type="compositionally biased region" description="Pro residues" evidence="1">
    <location>
        <begin position="35"/>
        <end position="44"/>
    </location>
</feature>